<dbReference type="Pfam" id="PF03592">
    <property type="entry name" value="Terminase_2"/>
    <property type="match status" value="1"/>
</dbReference>
<dbReference type="InterPro" id="IPR038713">
    <property type="entry name" value="Terminase_Gp1_N_sf"/>
</dbReference>
<protein>
    <submittedName>
        <fullName evidence="3">Terminase small subunit</fullName>
    </submittedName>
</protein>
<feature type="region of interest" description="Disordered" evidence="1">
    <location>
        <begin position="133"/>
        <end position="157"/>
    </location>
</feature>
<dbReference type="STRING" id="34060.B0181_10610"/>
<name>A0A1S9ZV74_9GAMM</name>
<reference evidence="2 4" key="1">
    <citation type="submission" date="2017-02" db="EMBL/GenBank/DDBJ databases">
        <title>Draft genome sequence of Moraxella caviae CCUG 355 type strain.</title>
        <authorList>
            <person name="Engstrom-Jakobsson H."/>
            <person name="Salva-Serra F."/>
            <person name="Thorell K."/>
            <person name="Gonzales-Siles L."/>
            <person name="Karlsson R."/>
            <person name="Boulund F."/>
            <person name="Engstrand L."/>
            <person name="Moore E."/>
        </authorList>
    </citation>
    <scope>NUCLEOTIDE SEQUENCE [LARGE SCALE GENOMIC DNA]</scope>
    <source>
        <strain evidence="2 4">CCUG 355</strain>
    </source>
</reference>
<reference evidence="3 5" key="2">
    <citation type="submission" date="2018-06" db="EMBL/GenBank/DDBJ databases">
        <authorList>
            <consortium name="Pathogen Informatics"/>
            <person name="Doyle S."/>
        </authorList>
    </citation>
    <scope>NUCLEOTIDE SEQUENCE [LARGE SCALE GENOMIC DNA]</scope>
    <source>
        <strain evidence="3 5">NCTC10293</strain>
    </source>
</reference>
<dbReference type="AlphaFoldDB" id="A0A1S9ZV74"/>
<sequence length="157" mass="17686">MAELTPKQEKFCQRYIETGNATQAYRDSYDCENMKSETINNKAYELLQKGEITARLDELRQHHQDRHDATVDEMVANLQEAYEIAKMNANPNAMISAINAKAKILGLDKSSRADIRLKELEAELKSLEIEKRKACDDTQGDGNTPPVFSLQPVSPNG</sequence>
<dbReference type="OrthoDB" id="8227562at2"/>
<dbReference type="InterPro" id="IPR005335">
    <property type="entry name" value="Terminase_ssu"/>
</dbReference>
<keyword evidence="4" id="KW-1185">Reference proteome</keyword>
<dbReference type="EMBL" id="UGQE01000004">
    <property type="protein sequence ID" value="STZ14041.1"/>
    <property type="molecule type" value="Genomic_DNA"/>
</dbReference>
<evidence type="ECO:0000313" key="2">
    <source>
        <dbReference type="EMBL" id="OOR87293.1"/>
    </source>
</evidence>
<evidence type="ECO:0000313" key="5">
    <source>
        <dbReference type="Proteomes" id="UP000255279"/>
    </source>
</evidence>
<proteinExistence type="predicted"/>
<accession>A0A1S9ZV74</accession>
<dbReference type="Proteomes" id="UP000255279">
    <property type="component" value="Unassembled WGS sequence"/>
</dbReference>
<dbReference type="Proteomes" id="UP000190435">
    <property type="component" value="Unassembled WGS sequence"/>
</dbReference>
<evidence type="ECO:0000313" key="3">
    <source>
        <dbReference type="EMBL" id="STZ14041.1"/>
    </source>
</evidence>
<dbReference type="RefSeq" id="WP_078277462.1">
    <property type="nucleotide sequence ID" value="NZ_CAACXO010000052.1"/>
</dbReference>
<dbReference type="Gene3D" id="1.10.10.1400">
    <property type="entry name" value="Terminase, small subunit, N-terminal DNA-binding domain, HTH motif"/>
    <property type="match status" value="1"/>
</dbReference>
<evidence type="ECO:0000313" key="4">
    <source>
        <dbReference type="Proteomes" id="UP000190435"/>
    </source>
</evidence>
<dbReference type="EMBL" id="MUXU01000078">
    <property type="protein sequence ID" value="OOR87293.1"/>
    <property type="molecule type" value="Genomic_DNA"/>
</dbReference>
<evidence type="ECO:0000256" key="1">
    <source>
        <dbReference type="SAM" id="MobiDB-lite"/>
    </source>
</evidence>
<dbReference type="GO" id="GO:0051276">
    <property type="term" value="P:chromosome organization"/>
    <property type="evidence" value="ECO:0007669"/>
    <property type="project" value="InterPro"/>
</dbReference>
<gene>
    <name evidence="2" type="ORF">B0181_10610</name>
    <name evidence="3" type="ORF">NCTC10293_01630</name>
</gene>
<organism evidence="2 4">
    <name type="scientific">Moraxella caviae</name>
    <dbReference type="NCBI Taxonomy" id="34060"/>
    <lineage>
        <taxon>Bacteria</taxon>
        <taxon>Pseudomonadati</taxon>
        <taxon>Pseudomonadota</taxon>
        <taxon>Gammaproteobacteria</taxon>
        <taxon>Moraxellales</taxon>
        <taxon>Moraxellaceae</taxon>
        <taxon>Moraxella</taxon>
    </lineage>
</organism>